<evidence type="ECO:0000256" key="1">
    <source>
        <dbReference type="ARBA" id="ARBA00023002"/>
    </source>
</evidence>
<dbReference type="InterPro" id="IPR028939">
    <property type="entry name" value="P5C_Rdtase_cat_N"/>
</dbReference>
<reference evidence="4" key="1">
    <citation type="submission" date="2016-10" db="EMBL/GenBank/DDBJ databases">
        <authorList>
            <person name="Varghese N."/>
            <person name="Submissions S."/>
        </authorList>
    </citation>
    <scope>NUCLEOTIDE SEQUENCE [LARGE SCALE GENOMIC DNA]</scope>
    <source>
        <strain evidence="4">DSM 26382</strain>
    </source>
</reference>
<dbReference type="InterPro" id="IPR036291">
    <property type="entry name" value="NAD(P)-bd_dom_sf"/>
</dbReference>
<dbReference type="Pfam" id="PF03807">
    <property type="entry name" value="F420_oxidored"/>
    <property type="match status" value="1"/>
</dbReference>
<evidence type="ECO:0000313" key="4">
    <source>
        <dbReference type="Proteomes" id="UP000199467"/>
    </source>
</evidence>
<protein>
    <recommendedName>
        <fullName evidence="2">Pyrroline-5-carboxylate reductase catalytic N-terminal domain-containing protein</fullName>
    </recommendedName>
</protein>
<dbReference type="EMBL" id="FMZQ01000009">
    <property type="protein sequence ID" value="SDD00722.1"/>
    <property type="molecule type" value="Genomic_DNA"/>
</dbReference>
<dbReference type="Gene3D" id="3.40.50.720">
    <property type="entry name" value="NAD(P)-binding Rossmann-like Domain"/>
    <property type="match status" value="1"/>
</dbReference>
<proteinExistence type="predicted"/>
<dbReference type="PANTHER" id="PTHR14239">
    <property type="entry name" value="DUDULIN-RELATED"/>
    <property type="match status" value="1"/>
</dbReference>
<gene>
    <name evidence="3" type="ORF">SAMN05216576_109107</name>
</gene>
<name>A0A1G6R7W6_9GAMM</name>
<dbReference type="AlphaFoldDB" id="A0A1G6R7W6"/>
<dbReference type="SUPFAM" id="SSF51735">
    <property type="entry name" value="NAD(P)-binding Rossmann-fold domains"/>
    <property type="match status" value="1"/>
</dbReference>
<evidence type="ECO:0000313" key="3">
    <source>
        <dbReference type="EMBL" id="SDD00722.1"/>
    </source>
</evidence>
<organism evidence="3 4">
    <name type="scientific">Ectopseudomonas chengduensis</name>
    <dbReference type="NCBI Taxonomy" id="489632"/>
    <lineage>
        <taxon>Bacteria</taxon>
        <taxon>Pseudomonadati</taxon>
        <taxon>Pseudomonadota</taxon>
        <taxon>Gammaproteobacteria</taxon>
        <taxon>Pseudomonadales</taxon>
        <taxon>Pseudomonadaceae</taxon>
        <taxon>Ectopseudomonas</taxon>
    </lineage>
</organism>
<dbReference type="InterPro" id="IPR051267">
    <property type="entry name" value="STEAP_metalloreductase"/>
</dbReference>
<keyword evidence="4" id="KW-1185">Reference proteome</keyword>
<dbReference type="Proteomes" id="UP000199467">
    <property type="component" value="Unassembled WGS sequence"/>
</dbReference>
<keyword evidence="1" id="KW-0560">Oxidoreductase</keyword>
<accession>A0A1G6R7W6</accession>
<dbReference type="GO" id="GO:0016491">
    <property type="term" value="F:oxidoreductase activity"/>
    <property type="evidence" value="ECO:0007669"/>
    <property type="project" value="UniProtKB-KW"/>
</dbReference>
<evidence type="ECO:0000259" key="2">
    <source>
        <dbReference type="Pfam" id="PF03807"/>
    </source>
</evidence>
<sequence>MSKLPSIGIIGAGHIGAAFARALARRNIPAILSNSRGPESLQALVQSIGPSIRAGTREQAAAQPIVLVAVNWSKLPAALSGLADFAGRVVIDSNNPIEAPLFNPIDLHGRTSSEVFADLVPGAHVVKAFNHLNPRLLIADPAERGGRRVLFLAGDDNRAKNQVSALIDELGFAAIDLGELAEGGRLTQFPGGPLPSLELVQFG</sequence>
<feature type="domain" description="Pyrroline-5-carboxylate reductase catalytic N-terminal" evidence="2">
    <location>
        <begin position="7"/>
        <end position="96"/>
    </location>
</feature>